<organism evidence="2 3">
    <name type="scientific">Vagococcus entomophilus</name>
    <dbReference type="NCBI Taxonomy" id="1160095"/>
    <lineage>
        <taxon>Bacteria</taxon>
        <taxon>Bacillati</taxon>
        <taxon>Bacillota</taxon>
        <taxon>Bacilli</taxon>
        <taxon>Lactobacillales</taxon>
        <taxon>Enterococcaceae</taxon>
        <taxon>Vagococcus</taxon>
    </lineage>
</organism>
<reference evidence="2 3" key="1">
    <citation type="submission" date="2017-05" db="EMBL/GenBank/DDBJ databases">
        <title>Vagococcus spp. assemblies.</title>
        <authorList>
            <person name="Gulvik C.A."/>
        </authorList>
    </citation>
    <scope>NUCLEOTIDE SEQUENCE [LARGE SCALE GENOMIC DNA]</scope>
    <source>
        <strain evidence="2 3">DSM 24756</strain>
    </source>
</reference>
<keyword evidence="1" id="KW-0472">Membrane</keyword>
<feature type="transmembrane region" description="Helical" evidence="1">
    <location>
        <begin position="41"/>
        <end position="60"/>
    </location>
</feature>
<keyword evidence="3" id="KW-1185">Reference proteome</keyword>
<dbReference type="EMBL" id="NGJZ01000001">
    <property type="protein sequence ID" value="RSU08308.1"/>
    <property type="molecule type" value="Genomic_DNA"/>
</dbReference>
<keyword evidence="1" id="KW-0812">Transmembrane</keyword>
<dbReference type="InterPro" id="IPR036259">
    <property type="entry name" value="MFS_trans_sf"/>
</dbReference>
<feature type="transmembrane region" description="Helical" evidence="1">
    <location>
        <begin position="7"/>
        <end position="29"/>
    </location>
</feature>
<dbReference type="Proteomes" id="UP000288669">
    <property type="component" value="Unassembled WGS sequence"/>
</dbReference>
<evidence type="ECO:0000313" key="3">
    <source>
        <dbReference type="Proteomes" id="UP000288669"/>
    </source>
</evidence>
<sequence length="79" mass="9189">MLVHFETLLYLVGYQVFPHIGMFMLSLGTGGMYDYLGFGPTYIFLGFFILTFRMISVFTIRNKNRSEKNGKQTIVYSKQ</sequence>
<dbReference type="Pfam" id="PF01306">
    <property type="entry name" value="LacY_symp"/>
    <property type="match status" value="1"/>
</dbReference>
<protein>
    <submittedName>
        <fullName evidence="2">Uncharacterized protein</fullName>
    </submittedName>
</protein>
<dbReference type="GO" id="GO:0016020">
    <property type="term" value="C:membrane"/>
    <property type="evidence" value="ECO:0007669"/>
    <property type="project" value="InterPro"/>
</dbReference>
<name>A0A430AJR7_9ENTE</name>
<dbReference type="GO" id="GO:0005351">
    <property type="term" value="F:carbohydrate:proton symporter activity"/>
    <property type="evidence" value="ECO:0007669"/>
    <property type="project" value="InterPro"/>
</dbReference>
<gene>
    <name evidence="2" type="ORF">CBF30_03445</name>
</gene>
<dbReference type="AlphaFoldDB" id="A0A430AJR7"/>
<comment type="caution">
    <text evidence="2">The sequence shown here is derived from an EMBL/GenBank/DDBJ whole genome shotgun (WGS) entry which is preliminary data.</text>
</comment>
<dbReference type="OrthoDB" id="9150135at2"/>
<keyword evidence="1" id="KW-1133">Transmembrane helix</keyword>
<proteinExistence type="predicted"/>
<evidence type="ECO:0000256" key="1">
    <source>
        <dbReference type="SAM" id="Phobius"/>
    </source>
</evidence>
<accession>A0A430AJR7</accession>
<dbReference type="InterPro" id="IPR000576">
    <property type="entry name" value="LacY/RafB_perm_fam"/>
</dbReference>
<evidence type="ECO:0000313" key="2">
    <source>
        <dbReference type="EMBL" id="RSU08308.1"/>
    </source>
</evidence>
<dbReference type="Gene3D" id="1.20.1250.20">
    <property type="entry name" value="MFS general substrate transporter like domains"/>
    <property type="match status" value="1"/>
</dbReference>